<sequence length="219" mass="24956">MEIQYTAPYTPQQNPTERANRTIKTMVAQYIEDKQMTWDELLPELNLAINSSVSDSTGFSPAFIVQGREPRLPGALYDEVTPGPSQAPHSPEAKAELLRDIFKVVRENTQRASVEQRKHYDLRRRSWRPTIGSLVFVKQHHLSKAANNFAAKLAPKYEGPYKVIKFFSPTVVRLQHLHSRQRRTAALGDLKEAVNEPETQNLVPSRLDHAEDTQTTEQV</sequence>
<dbReference type="Proteomes" id="UP001652661">
    <property type="component" value="Chromosome X"/>
</dbReference>
<evidence type="ECO:0000313" key="3">
    <source>
        <dbReference type="RefSeq" id="XP_070144214.1"/>
    </source>
</evidence>
<dbReference type="SUPFAM" id="SSF53098">
    <property type="entry name" value="Ribonuclease H-like"/>
    <property type="match status" value="1"/>
</dbReference>
<evidence type="ECO:0008006" key="4">
    <source>
        <dbReference type="Google" id="ProtNLM"/>
    </source>
</evidence>
<evidence type="ECO:0000256" key="1">
    <source>
        <dbReference type="SAM" id="MobiDB-lite"/>
    </source>
</evidence>
<feature type="region of interest" description="Disordered" evidence="1">
    <location>
        <begin position="193"/>
        <end position="219"/>
    </location>
</feature>
<protein>
    <recommendedName>
        <fullName evidence="4">Integrase catalytic domain-containing protein</fullName>
    </recommendedName>
</protein>
<organism evidence="2 3">
    <name type="scientific">Drosophila kikkawai</name>
    <name type="common">Fruit fly</name>
    <dbReference type="NCBI Taxonomy" id="30033"/>
    <lineage>
        <taxon>Eukaryota</taxon>
        <taxon>Metazoa</taxon>
        <taxon>Ecdysozoa</taxon>
        <taxon>Arthropoda</taxon>
        <taxon>Hexapoda</taxon>
        <taxon>Insecta</taxon>
        <taxon>Pterygota</taxon>
        <taxon>Neoptera</taxon>
        <taxon>Endopterygota</taxon>
        <taxon>Diptera</taxon>
        <taxon>Brachycera</taxon>
        <taxon>Muscomorpha</taxon>
        <taxon>Ephydroidea</taxon>
        <taxon>Drosophilidae</taxon>
        <taxon>Drosophila</taxon>
        <taxon>Sophophora</taxon>
    </lineage>
</organism>
<dbReference type="InterPro" id="IPR036397">
    <property type="entry name" value="RNaseH_sf"/>
</dbReference>
<dbReference type="PANTHER" id="PTHR37984:SF5">
    <property type="entry name" value="PROTEIN NYNRIN-LIKE"/>
    <property type="match status" value="1"/>
</dbReference>
<keyword evidence="2" id="KW-1185">Reference proteome</keyword>
<dbReference type="GeneID" id="138929098"/>
<reference evidence="3" key="1">
    <citation type="submission" date="2025-08" db="UniProtKB">
        <authorList>
            <consortium name="RefSeq"/>
        </authorList>
    </citation>
    <scope>IDENTIFICATION</scope>
    <source>
        <strain evidence="3">14028-0561.14</strain>
        <tissue evidence="3">Whole fly</tissue>
    </source>
</reference>
<dbReference type="InterPro" id="IPR012337">
    <property type="entry name" value="RNaseH-like_sf"/>
</dbReference>
<dbReference type="RefSeq" id="XP_070144214.1">
    <property type="nucleotide sequence ID" value="XM_070288113.1"/>
</dbReference>
<evidence type="ECO:0000313" key="2">
    <source>
        <dbReference type="Proteomes" id="UP001652661"/>
    </source>
</evidence>
<proteinExistence type="predicted"/>
<dbReference type="PANTHER" id="PTHR37984">
    <property type="entry name" value="PROTEIN CBG26694"/>
    <property type="match status" value="1"/>
</dbReference>
<accession>A0ABM4GNB8</accession>
<dbReference type="InterPro" id="IPR050951">
    <property type="entry name" value="Retrovirus_Pol_polyprotein"/>
</dbReference>
<name>A0ABM4GNB8_DROKI</name>
<gene>
    <name evidence="3" type="primary">LOC138929098</name>
</gene>
<dbReference type="Gene3D" id="3.30.420.10">
    <property type="entry name" value="Ribonuclease H-like superfamily/Ribonuclease H"/>
    <property type="match status" value="1"/>
</dbReference>